<dbReference type="KEGG" id="ptrr:6349636"/>
<dbReference type="AlphaFoldDB" id="A0A2W1HH18"/>
<dbReference type="SUPFAM" id="SSF54001">
    <property type="entry name" value="Cysteine proteinases"/>
    <property type="match status" value="1"/>
</dbReference>
<dbReference type="Proteomes" id="UP000245464">
    <property type="component" value="Chromosome 2"/>
</dbReference>
<comment type="caution">
    <text evidence="1">The sequence shown here is derived from an EMBL/GenBank/DDBJ whole genome shotgun (WGS) entry which is preliminary data.</text>
</comment>
<accession>A0A2W1HH18</accession>
<evidence type="ECO:0000313" key="2">
    <source>
        <dbReference type="Proteomes" id="UP000245464"/>
    </source>
</evidence>
<dbReference type="InterPro" id="IPR038765">
    <property type="entry name" value="Papain-like_cys_pep_sf"/>
</dbReference>
<name>A0A2W1HH18_9PLEO</name>
<sequence length="263" mass="30318">MAQPATSDQPSTEQAHLNAWLKRNLCSVETGIQQDNAQVTCNISVKDYLAINNLRPEDDENWLDDTAIDFALAVLTNKHNRQSGNDVGVLPMYQGTELYNWGKGAKEAEAEHQQRRPLVESTPKEKRYIVVPVSDGVLDSETIIIAMQKLNENVTKTAEEARKAKAEAAQAKKNIKKLRKKLKRPEKNLRRLKTKGLKRLKRKNLKRLRRGLQRIIRELKKLKRLLIKLKRLLIKLKRLLKKPKGVRKLRSKLKAQKRTALFK</sequence>
<reference evidence="1 2" key="1">
    <citation type="journal article" date="2018" name="BMC Genomics">
        <title>Comparative genomics of the wheat fungal pathogen Pyrenophora tritici-repentis reveals chromosomal variations and genome plasticity.</title>
        <authorList>
            <person name="Moolhuijzen P."/>
            <person name="See P.T."/>
            <person name="Hane J.K."/>
            <person name="Shi G."/>
            <person name="Liu Z."/>
            <person name="Oliver R.P."/>
            <person name="Moffat C.S."/>
        </authorList>
    </citation>
    <scope>NUCLEOTIDE SEQUENCE [LARGE SCALE GENOMIC DNA]</scope>
    <source>
        <strain evidence="1">M4</strain>
    </source>
</reference>
<dbReference type="EMBL" id="NQIK02000002">
    <property type="protein sequence ID" value="KAF7575450.1"/>
    <property type="molecule type" value="Genomic_DNA"/>
</dbReference>
<dbReference type="RefSeq" id="XP_065964551.1">
    <property type="nucleotide sequence ID" value="XM_066105924.1"/>
</dbReference>
<protein>
    <submittedName>
        <fullName evidence="1">TolA, Membrane protein involved in colicin uptake</fullName>
    </submittedName>
</protein>
<dbReference type="GeneID" id="6349636"/>
<proteinExistence type="predicted"/>
<evidence type="ECO:0000313" key="1">
    <source>
        <dbReference type="EMBL" id="KAF7575450.1"/>
    </source>
</evidence>
<organism evidence="1 2">
    <name type="scientific">Pyrenophora tritici-repentis</name>
    <dbReference type="NCBI Taxonomy" id="45151"/>
    <lineage>
        <taxon>Eukaryota</taxon>
        <taxon>Fungi</taxon>
        <taxon>Dikarya</taxon>
        <taxon>Ascomycota</taxon>
        <taxon>Pezizomycotina</taxon>
        <taxon>Dothideomycetes</taxon>
        <taxon>Pleosporomycetidae</taxon>
        <taxon>Pleosporales</taxon>
        <taxon>Pleosporineae</taxon>
        <taxon>Pleosporaceae</taxon>
        <taxon>Pyrenophora</taxon>
    </lineage>
</organism>
<gene>
    <name evidence="1" type="ORF">PtrM4_070740</name>
</gene>